<reference evidence="2 3" key="1">
    <citation type="journal article" date="2010" name="Science">
        <title>Genomic analysis of organismal complexity in the multicellular green alga Volvox carteri.</title>
        <authorList>
            <person name="Prochnik S.E."/>
            <person name="Umen J."/>
            <person name="Nedelcu A.M."/>
            <person name="Hallmann A."/>
            <person name="Miller S.M."/>
            <person name="Nishii I."/>
            <person name="Ferris P."/>
            <person name="Kuo A."/>
            <person name="Mitros T."/>
            <person name="Fritz-Laylin L.K."/>
            <person name="Hellsten U."/>
            <person name="Chapman J."/>
            <person name="Simakov O."/>
            <person name="Rensing S.A."/>
            <person name="Terry A."/>
            <person name="Pangilinan J."/>
            <person name="Kapitonov V."/>
            <person name="Jurka J."/>
            <person name="Salamov A."/>
            <person name="Shapiro H."/>
            <person name="Schmutz J."/>
            <person name="Grimwood J."/>
            <person name="Lindquist E."/>
            <person name="Lucas S."/>
            <person name="Grigoriev I.V."/>
            <person name="Schmitt R."/>
            <person name="Kirk D."/>
            <person name="Rokhsar D.S."/>
        </authorList>
    </citation>
    <scope>NUCLEOTIDE SEQUENCE [LARGE SCALE GENOMIC DNA]</scope>
    <source>
        <strain evidence="3">f. Nagariensis / Eve</strain>
    </source>
</reference>
<protein>
    <submittedName>
        <fullName evidence="2">Uncharacterized protein</fullName>
    </submittedName>
</protein>
<keyword evidence="3" id="KW-1185">Reference proteome</keyword>
<dbReference type="EMBL" id="GL378381">
    <property type="protein sequence ID" value="EFJ42495.1"/>
    <property type="molecule type" value="Genomic_DNA"/>
</dbReference>
<name>D8UCH8_VOLCA</name>
<feature type="region of interest" description="Disordered" evidence="1">
    <location>
        <begin position="417"/>
        <end position="439"/>
    </location>
</feature>
<dbReference type="AlphaFoldDB" id="D8UCH8"/>
<evidence type="ECO:0000313" key="3">
    <source>
        <dbReference type="Proteomes" id="UP000001058"/>
    </source>
</evidence>
<dbReference type="KEGG" id="vcn:VOLCADRAFT_97339"/>
<sequence>MAEQGANLEHRPSKRAKNITALQAIGPDLQAEALLKYSLKLPQSFTPGAIQANRVALRVSLDLAATCSPSWEGVDQGKEGVLIPRSAQVGHVRQLELLSHMPAEVQGLYAGVHGQHHILAAVDAVGNTRVLAEPLTQGPGPGPGGQPGAQEQDSEEGGGGNAAGRAWQSARLGRWRQGEVEVEVAVARQRLRDVGVYRDGARLRTLHTIQVSLWDVRQGERGGCVQRIGVYGGGFPIYSLCWLSAAVTGSGGGGGGGTAITAATGRPRQQQHHHQGPGGGVLGPAGAGLLAAAGGERSVVVLEPRKDLADTTKETLAVTRIREIRDLPPKAPLPRRKRVNLRWHVVAKWPGCVKYPATHLRPSVLAPGYVYVAGLDYECAAGRWDGSCGSSTGNANSGSGGHGRAMGPVQLLKAGWGQQQQQQPDGAVAAGPMAMDEGPEGGISRRGGLLFRGSSKWLGLATCSLPLLGAEGAARREVAAALTLSGHLHVLLTSASVLASPEAVTA</sequence>
<dbReference type="PANTHER" id="PTHR47467:SF1">
    <property type="entry name" value="WD40 REPEAT-CONTAINING PROTEIN"/>
    <property type="match status" value="1"/>
</dbReference>
<gene>
    <name evidence="2" type="ORF">VOLCADRAFT_97339</name>
</gene>
<dbReference type="SUPFAM" id="SSF50969">
    <property type="entry name" value="YVTN repeat-like/Quinoprotein amine dehydrogenase"/>
    <property type="match status" value="1"/>
</dbReference>
<proteinExistence type="predicted"/>
<dbReference type="InParanoid" id="D8UCH8"/>
<evidence type="ECO:0000313" key="2">
    <source>
        <dbReference type="EMBL" id="EFJ42495.1"/>
    </source>
</evidence>
<dbReference type="STRING" id="3068.D8UCH8"/>
<dbReference type="PANTHER" id="PTHR47467">
    <property type="entry name" value="OS01G0867200 PROTEIN"/>
    <property type="match status" value="1"/>
</dbReference>
<evidence type="ECO:0000256" key="1">
    <source>
        <dbReference type="SAM" id="MobiDB-lite"/>
    </source>
</evidence>
<organism evidence="3">
    <name type="scientific">Volvox carteri f. nagariensis</name>
    <dbReference type="NCBI Taxonomy" id="3068"/>
    <lineage>
        <taxon>Eukaryota</taxon>
        <taxon>Viridiplantae</taxon>
        <taxon>Chlorophyta</taxon>
        <taxon>core chlorophytes</taxon>
        <taxon>Chlorophyceae</taxon>
        <taxon>CS clade</taxon>
        <taxon>Chlamydomonadales</taxon>
        <taxon>Volvocaceae</taxon>
        <taxon>Volvox</taxon>
    </lineage>
</organism>
<dbReference type="Proteomes" id="UP000001058">
    <property type="component" value="Unassembled WGS sequence"/>
</dbReference>
<dbReference type="InterPro" id="IPR011044">
    <property type="entry name" value="Quino_amine_DH_bsu"/>
</dbReference>
<feature type="region of interest" description="Disordered" evidence="1">
    <location>
        <begin position="132"/>
        <end position="166"/>
    </location>
</feature>
<accession>D8UCH8</accession>
<dbReference type="eggNOG" id="ENOG502QVYF">
    <property type="taxonomic scope" value="Eukaryota"/>
</dbReference>
<dbReference type="GeneID" id="9619303"/>
<dbReference type="RefSeq" id="XP_002956351.1">
    <property type="nucleotide sequence ID" value="XM_002956305.1"/>
</dbReference>
<dbReference type="OrthoDB" id="534245at2759"/>